<evidence type="ECO:0000313" key="2">
    <source>
        <dbReference type="EMBL" id="MFD2310278.1"/>
    </source>
</evidence>
<dbReference type="PANTHER" id="PTHR30006:SF24">
    <property type="entry name" value="SLL0237 PROTEIN"/>
    <property type="match status" value="1"/>
</dbReference>
<dbReference type="SUPFAM" id="SSF53850">
    <property type="entry name" value="Periplasmic binding protein-like II"/>
    <property type="match status" value="1"/>
</dbReference>
<name>A0ABW5EDA5_9GAMM</name>
<dbReference type="Gene3D" id="3.40.190.10">
    <property type="entry name" value="Periplasmic binding protein-like II"/>
    <property type="match status" value="2"/>
</dbReference>
<evidence type="ECO:0000256" key="1">
    <source>
        <dbReference type="ARBA" id="ARBA00022729"/>
    </source>
</evidence>
<dbReference type="InterPro" id="IPR026045">
    <property type="entry name" value="Ferric-bd"/>
</dbReference>
<organism evidence="2 3">
    <name type="scientific">Microbulbifer halophilus</name>
    <dbReference type="NCBI Taxonomy" id="453963"/>
    <lineage>
        <taxon>Bacteria</taxon>
        <taxon>Pseudomonadati</taxon>
        <taxon>Pseudomonadota</taxon>
        <taxon>Gammaproteobacteria</taxon>
        <taxon>Cellvibrionales</taxon>
        <taxon>Microbulbiferaceae</taxon>
        <taxon>Microbulbifer</taxon>
    </lineage>
</organism>
<proteinExistence type="predicted"/>
<comment type="caution">
    <text evidence="2">The sequence shown here is derived from an EMBL/GenBank/DDBJ whole genome shotgun (WGS) entry which is preliminary data.</text>
</comment>
<dbReference type="RefSeq" id="WP_265723047.1">
    <property type="nucleotide sequence ID" value="NZ_JAPIVK010000035.1"/>
</dbReference>
<reference evidence="3" key="1">
    <citation type="journal article" date="2019" name="Int. J. Syst. Evol. Microbiol.">
        <title>The Global Catalogue of Microorganisms (GCM) 10K type strain sequencing project: providing services to taxonomists for standard genome sequencing and annotation.</title>
        <authorList>
            <consortium name="The Broad Institute Genomics Platform"/>
            <consortium name="The Broad Institute Genome Sequencing Center for Infectious Disease"/>
            <person name="Wu L."/>
            <person name="Ma J."/>
        </authorList>
    </citation>
    <scope>NUCLEOTIDE SEQUENCE [LARGE SCALE GENOMIC DNA]</scope>
    <source>
        <strain evidence="3">KCTC 12848</strain>
    </source>
</reference>
<dbReference type="PROSITE" id="PS51318">
    <property type="entry name" value="TAT"/>
    <property type="match status" value="1"/>
</dbReference>
<dbReference type="PIRSF" id="PIRSF002825">
    <property type="entry name" value="CfbpA"/>
    <property type="match status" value="1"/>
</dbReference>
<protein>
    <submittedName>
        <fullName evidence="2">Extracellular solute-binding protein</fullName>
    </submittedName>
</protein>
<dbReference type="EMBL" id="JBHUJD010000008">
    <property type="protein sequence ID" value="MFD2310278.1"/>
    <property type="molecule type" value="Genomic_DNA"/>
</dbReference>
<evidence type="ECO:0000313" key="3">
    <source>
        <dbReference type="Proteomes" id="UP001597425"/>
    </source>
</evidence>
<dbReference type="Pfam" id="PF13343">
    <property type="entry name" value="SBP_bac_6"/>
    <property type="match status" value="1"/>
</dbReference>
<accession>A0ABW5EDA5</accession>
<sequence>MQRRTFIQTLAAAGALGGLPLSVGRSLAAAGADGAISVEQLPPLEGDITLYLGRGEGGLYENVLEAIRKRNPGLNLEVRRGSTAALANTIVAEAEAGVRRADIFWAVDSGAIGLVSDAGLARPLPADLTGQLKTGFQYPQWAPVTGRIRTLPYNTERLTPEQIPDSVMALADSDLSIGWAPAYASFQSFVTAMRLVEGDKATADWLRGVSERAKSYAGELGVVMGVERGEVDLGFANHYYTLRLKSGKPDASVDLAFSNDDAGCLVNASGILALSEGDLPVNFIRYLLSREVQSYLASEAYEIPLVEGVAAPQGLPPLDRISPPEVDLTRLADLRPTLDLMRSVGVL</sequence>
<keyword evidence="1" id="KW-0732">Signal</keyword>
<dbReference type="PANTHER" id="PTHR30006">
    <property type="entry name" value="THIAMINE-BINDING PERIPLASMIC PROTEIN-RELATED"/>
    <property type="match status" value="1"/>
</dbReference>
<keyword evidence="3" id="KW-1185">Reference proteome</keyword>
<dbReference type="InterPro" id="IPR006311">
    <property type="entry name" value="TAT_signal"/>
</dbReference>
<gene>
    <name evidence="2" type="ORF">ACFSKX_07575</name>
</gene>
<dbReference type="Proteomes" id="UP001597425">
    <property type="component" value="Unassembled WGS sequence"/>
</dbReference>